<organism evidence="14 15">
    <name type="scientific">Candidatus Taylorbacteria bacterium RIFCSPHIGHO2_02_FULL_46_13</name>
    <dbReference type="NCBI Taxonomy" id="1802312"/>
    <lineage>
        <taxon>Bacteria</taxon>
        <taxon>Candidatus Tayloriibacteriota</taxon>
    </lineage>
</organism>
<evidence type="ECO:0000256" key="9">
    <source>
        <dbReference type="HAMAP-Rule" id="MF_01491"/>
    </source>
</evidence>
<dbReference type="EC" id="3.1.-.-" evidence="9"/>
<dbReference type="InterPro" id="IPR004613">
    <property type="entry name" value="RNase_J"/>
</dbReference>
<comment type="similarity">
    <text evidence="9">Belongs to the metallo-beta-lactamase superfamily. RNA-metabolizing metallo-beta-lactamase-like family. Bacterial RNase J subfamily.</text>
</comment>
<dbReference type="GO" id="GO:0005737">
    <property type="term" value="C:cytoplasm"/>
    <property type="evidence" value="ECO:0007669"/>
    <property type="project" value="UniProtKB-SubCell"/>
</dbReference>
<evidence type="ECO:0000256" key="6">
    <source>
        <dbReference type="ARBA" id="ARBA00022833"/>
    </source>
</evidence>
<feature type="domain" description="Metallo-beta-lactamase" evidence="13">
    <location>
        <begin position="20"/>
        <end position="205"/>
    </location>
</feature>
<evidence type="ECO:0000256" key="1">
    <source>
        <dbReference type="ARBA" id="ARBA00022490"/>
    </source>
</evidence>
<feature type="binding site" evidence="12">
    <location>
        <position position="78"/>
    </location>
    <ligand>
        <name>Zn(2+)</name>
        <dbReference type="ChEBI" id="CHEBI:29105"/>
        <label>2</label>
        <note>catalytic</note>
    </ligand>
</feature>
<evidence type="ECO:0000313" key="15">
    <source>
        <dbReference type="Proteomes" id="UP000177565"/>
    </source>
</evidence>
<dbReference type="SMART" id="SM00849">
    <property type="entry name" value="Lactamase_B"/>
    <property type="match status" value="1"/>
</dbReference>
<feature type="binding site" evidence="12">
    <location>
        <position position="73"/>
    </location>
    <ligand>
        <name>Zn(2+)</name>
        <dbReference type="ChEBI" id="CHEBI:29105"/>
        <label>1</label>
        <note>catalytic</note>
    </ligand>
</feature>
<feature type="binding site" evidence="12">
    <location>
        <position position="142"/>
    </location>
    <ligand>
        <name>Zn(2+)</name>
        <dbReference type="ChEBI" id="CHEBI:29105"/>
        <label>1</label>
        <note>catalytic</note>
    </ligand>
</feature>
<dbReference type="Pfam" id="PF07521">
    <property type="entry name" value="RMMBL"/>
    <property type="match status" value="1"/>
</dbReference>
<feature type="binding site" evidence="12">
    <location>
        <position position="77"/>
    </location>
    <ligand>
        <name>Zn(2+)</name>
        <dbReference type="ChEBI" id="CHEBI:29105"/>
        <label>1</label>
        <note>catalytic</note>
    </ligand>
</feature>
<proteinExistence type="inferred from homology"/>
<accession>A0A1G2MSI3</accession>
<dbReference type="InterPro" id="IPR036866">
    <property type="entry name" value="RibonucZ/Hydroxyglut_hydro"/>
</dbReference>
<dbReference type="InterPro" id="IPR042173">
    <property type="entry name" value="RNase_J_2"/>
</dbReference>
<dbReference type="PIRSF" id="PIRSF004803">
    <property type="entry name" value="RnjA"/>
    <property type="match status" value="1"/>
</dbReference>
<evidence type="ECO:0000256" key="5">
    <source>
        <dbReference type="ARBA" id="ARBA00022801"/>
    </source>
</evidence>
<dbReference type="Proteomes" id="UP000177565">
    <property type="component" value="Unassembled WGS sequence"/>
</dbReference>
<feature type="active site" description="Proton acceptor" evidence="10">
    <location>
        <position position="369"/>
    </location>
</feature>
<reference evidence="14 15" key="1">
    <citation type="journal article" date="2016" name="Nat. Commun.">
        <title>Thousands of microbial genomes shed light on interconnected biogeochemical processes in an aquifer system.</title>
        <authorList>
            <person name="Anantharaman K."/>
            <person name="Brown C.T."/>
            <person name="Hug L.A."/>
            <person name="Sharon I."/>
            <person name="Castelle C.J."/>
            <person name="Probst A.J."/>
            <person name="Thomas B.C."/>
            <person name="Singh A."/>
            <person name="Wilkins M.J."/>
            <person name="Karaoz U."/>
            <person name="Brodie E.L."/>
            <person name="Williams K.H."/>
            <person name="Hubbard S.S."/>
            <person name="Banfield J.F."/>
        </authorList>
    </citation>
    <scope>NUCLEOTIDE SEQUENCE [LARGE SCALE GENOMIC DNA]</scope>
</reference>
<feature type="binding site" evidence="12">
    <location>
        <position position="75"/>
    </location>
    <ligand>
        <name>Zn(2+)</name>
        <dbReference type="ChEBI" id="CHEBI:29105"/>
        <label>1</label>
        <note>catalytic</note>
    </ligand>
</feature>
<dbReference type="NCBIfam" id="TIGR00649">
    <property type="entry name" value="MG423"/>
    <property type="match status" value="1"/>
</dbReference>
<dbReference type="InterPro" id="IPR055132">
    <property type="entry name" value="RNase_J_b_CASP"/>
</dbReference>
<feature type="active site" description="Proton donor" evidence="10">
    <location>
        <position position="196"/>
    </location>
</feature>
<feature type="binding site" evidence="12">
    <location>
        <position position="50"/>
    </location>
    <ligand>
        <name>Ca(2+)</name>
        <dbReference type="ChEBI" id="CHEBI:29108"/>
    </ligand>
</feature>
<dbReference type="CDD" id="cd07714">
    <property type="entry name" value="RNaseJ_MBL-fold"/>
    <property type="match status" value="1"/>
</dbReference>
<evidence type="ECO:0000256" key="4">
    <source>
        <dbReference type="ARBA" id="ARBA00022759"/>
    </source>
</evidence>
<evidence type="ECO:0000256" key="12">
    <source>
        <dbReference type="PIRSR" id="PIRSR004803-3"/>
    </source>
</evidence>
<feature type="binding site" evidence="11">
    <location>
        <begin position="365"/>
        <end position="369"/>
    </location>
    <ligand>
        <name>substrate</name>
    </ligand>
</feature>
<keyword evidence="9" id="KW-0698">rRNA processing</keyword>
<dbReference type="InterPro" id="IPR030854">
    <property type="entry name" value="RNase_J_bac"/>
</dbReference>
<comment type="caution">
    <text evidence="14">The sequence shown here is derived from an EMBL/GenBank/DDBJ whole genome shotgun (WGS) entry which is preliminary data.</text>
</comment>
<feature type="binding site" evidence="12">
    <location>
        <position position="447"/>
    </location>
    <ligand>
        <name>Ca(2+)</name>
        <dbReference type="ChEBI" id="CHEBI:29108"/>
    </ligand>
</feature>
<keyword evidence="12" id="KW-0106">Calcium</keyword>
<keyword evidence="4 9" id="KW-0255">Endonuclease</keyword>
<dbReference type="AlphaFoldDB" id="A0A1G2MSI3"/>
<comment type="subunit">
    <text evidence="9">Homodimer, may be a subunit of the RNA degradosome.</text>
</comment>
<evidence type="ECO:0000256" key="7">
    <source>
        <dbReference type="ARBA" id="ARBA00022839"/>
    </source>
</evidence>
<dbReference type="SUPFAM" id="SSF56281">
    <property type="entry name" value="Metallo-hydrolase/oxidoreductase"/>
    <property type="match status" value="1"/>
</dbReference>
<evidence type="ECO:0000256" key="8">
    <source>
        <dbReference type="ARBA" id="ARBA00022884"/>
    </source>
</evidence>
<keyword evidence="7 9" id="KW-0269">Exonuclease</keyword>
<comment type="cofactor">
    <cofactor evidence="12">
        <name>Ca(2+)</name>
        <dbReference type="ChEBI" id="CHEBI:29108"/>
    </cofactor>
    <text evidence="12">Binds 1 Ca(2+) cation per subunit. Seen in 1 crystal structure, it is not clear if it is physiologically important.</text>
</comment>
<dbReference type="Gene3D" id="3.60.15.10">
    <property type="entry name" value="Ribonuclease Z/Hydroxyacylglutathione hydrolase-like"/>
    <property type="match status" value="1"/>
</dbReference>
<dbReference type="InterPro" id="IPR011108">
    <property type="entry name" value="RMMBL"/>
</dbReference>
<keyword evidence="6 12" id="KW-0862">Zinc</keyword>
<keyword evidence="2 9" id="KW-0540">Nuclease</keyword>
<dbReference type="Pfam" id="PF00753">
    <property type="entry name" value="Lactamase_B"/>
    <property type="match status" value="1"/>
</dbReference>
<name>A0A1G2MSI3_9BACT</name>
<evidence type="ECO:0000256" key="2">
    <source>
        <dbReference type="ARBA" id="ARBA00022722"/>
    </source>
</evidence>
<feature type="binding site" evidence="12">
    <location>
        <position position="391"/>
    </location>
    <ligand>
        <name>Zn(2+)</name>
        <dbReference type="ChEBI" id="CHEBI:29105"/>
        <label>1</label>
        <note>catalytic</note>
    </ligand>
</feature>
<dbReference type="GO" id="GO:0008270">
    <property type="term" value="F:zinc ion binding"/>
    <property type="evidence" value="ECO:0007669"/>
    <property type="project" value="InterPro"/>
</dbReference>
<dbReference type="Gene3D" id="3.40.50.10710">
    <property type="entry name" value="Metallo-hydrolase/oxidoreductase"/>
    <property type="match status" value="1"/>
</dbReference>
<dbReference type="GO" id="GO:0004534">
    <property type="term" value="F:5'-3' RNA exonuclease activity"/>
    <property type="evidence" value="ECO:0007669"/>
    <property type="project" value="UniProtKB-UniRule"/>
</dbReference>
<dbReference type="Pfam" id="PF22505">
    <property type="entry name" value="RNase_J_b_CASP"/>
    <property type="match status" value="1"/>
</dbReference>
<protein>
    <recommendedName>
        <fullName evidence="9">Ribonuclease J</fullName>
        <shortName evidence="9">RNase J</shortName>
        <ecNumber evidence="9">3.1.-.-</ecNumber>
    </recommendedName>
</protein>
<dbReference type="InterPro" id="IPR001279">
    <property type="entry name" value="Metallo-B-lactamas"/>
</dbReference>
<evidence type="ECO:0000256" key="11">
    <source>
        <dbReference type="PIRSR" id="PIRSR004803-2"/>
    </source>
</evidence>
<feature type="binding site" evidence="12">
    <location>
        <position position="164"/>
    </location>
    <ligand>
        <name>Zn(2+)</name>
        <dbReference type="ChEBI" id="CHEBI:29105"/>
        <label>2</label>
        <note>catalytic</note>
    </ligand>
</feature>
<keyword evidence="8 9" id="KW-0694">RNA-binding</keyword>
<dbReference type="PANTHER" id="PTHR43694">
    <property type="entry name" value="RIBONUCLEASE J"/>
    <property type="match status" value="1"/>
</dbReference>
<evidence type="ECO:0000313" key="14">
    <source>
        <dbReference type="EMBL" id="OHA26803.1"/>
    </source>
</evidence>
<dbReference type="GO" id="GO:0003723">
    <property type="term" value="F:RNA binding"/>
    <property type="evidence" value="ECO:0007669"/>
    <property type="project" value="UniProtKB-UniRule"/>
</dbReference>
<dbReference type="Gene3D" id="3.10.20.580">
    <property type="match status" value="1"/>
</dbReference>
<dbReference type="PANTHER" id="PTHR43694:SF1">
    <property type="entry name" value="RIBONUCLEASE J"/>
    <property type="match status" value="1"/>
</dbReference>
<dbReference type="GO" id="GO:0006364">
    <property type="term" value="P:rRNA processing"/>
    <property type="evidence" value="ECO:0007669"/>
    <property type="project" value="UniProtKB-UniRule"/>
</dbReference>
<dbReference type="EMBL" id="MHRQ01000016">
    <property type="protein sequence ID" value="OHA26803.1"/>
    <property type="molecule type" value="Genomic_DNA"/>
</dbReference>
<evidence type="ECO:0000256" key="10">
    <source>
        <dbReference type="PIRSR" id="PIRSR004803-1"/>
    </source>
</evidence>
<comment type="caution">
    <text evidence="9">Lacks conserved residue(s) required for the propagation of feature annotation.</text>
</comment>
<evidence type="ECO:0000259" key="13">
    <source>
        <dbReference type="SMART" id="SM00849"/>
    </source>
</evidence>
<feature type="binding site" evidence="12">
    <location>
        <position position="48"/>
    </location>
    <ligand>
        <name>Ca(2+)</name>
        <dbReference type="ChEBI" id="CHEBI:29108"/>
    </ligand>
</feature>
<comment type="cofactor">
    <cofactor evidence="12">
        <name>Zn(2+)</name>
        <dbReference type="ChEBI" id="CHEBI:29105"/>
    </cofactor>
    <text evidence="12">Binds 2 Zn(2+) ions per subunit. It is not clear if Zn(2+) or Mg(2+) is physiologically important.</text>
</comment>
<gene>
    <name evidence="9" type="primary">rnj</name>
    <name evidence="14" type="ORF">A3C06_01250</name>
</gene>
<comment type="function">
    <text evidence="9">An RNase that has 5'-3' exonuclease and possibly endonuclease activity. Involved in maturation of rRNA and in some organisms also mRNA maturation and/or decay.</text>
</comment>
<comment type="subcellular location">
    <subcellularLocation>
        <location evidence="9">Cytoplasm</location>
    </subcellularLocation>
</comment>
<keyword evidence="1 9" id="KW-0963">Cytoplasm</keyword>
<evidence type="ECO:0000256" key="3">
    <source>
        <dbReference type="ARBA" id="ARBA00022723"/>
    </source>
</evidence>
<dbReference type="GO" id="GO:0004521">
    <property type="term" value="F:RNA endonuclease activity"/>
    <property type="evidence" value="ECO:0007669"/>
    <property type="project" value="UniProtKB-UniRule"/>
</dbReference>
<dbReference type="HAMAP" id="MF_01491">
    <property type="entry name" value="RNase_J_bact"/>
    <property type="match status" value="1"/>
</dbReference>
<dbReference type="STRING" id="1802312.A3C06_01250"/>
<keyword evidence="5 9" id="KW-0378">Hydrolase</keyword>
<dbReference type="InterPro" id="IPR041636">
    <property type="entry name" value="RNase_J_C"/>
</dbReference>
<keyword evidence="3 12" id="KW-0479">Metal-binding</keyword>
<sequence length="560" mass="63259">MPPLGDSIRIIPLGGVEEIGKNMTAIEYGNDILVIDAGLQFRDENTPGIDFILPNTKYLEERRDRVRALVITHGHLDHIGGIPYIMDKIGNPPLYSRMLTTVMIQKRQEEFPHAQPLDIKVVEKDSVVQIGNFKVRFFSVTHTIPDAMGVIVETPYGAIVNTGDLKVDHDNGIPTEREVKEYEIFKHEKVLLLMADSTNTDVPGFSTPERLVQKNLEEIIKNSKGRLIMATFSSLLERIMKIIEFAEKYNKKVVIEGRSMKNNVEIIKHLGMLKTKKETIISVEAMDDYPPEKIVMIATGAQGDEFAALMRMANKSHKYVRINKRDTIVLSSSIVPGNERAVQKLKDGLSRQGARILHYKIADVHSSGHANRDEMAWIHNKINPKFFMPIHGYHYMLRVHADIELARGTPEKNIIIPDDGSIIEIQDKGEKIVCLKEKAPSGLVMVDGFSVGDMQEVVIRDRQMLSQDGMFVIIASVNIANGRLKKSPDIISRGFVYLRESQDLLQQTRLIIKKTIEDITVGMRPIDFEYVKDRVTDNVSRFLLQKTAKRPIVIPVLIGA</sequence>
<dbReference type="Pfam" id="PF17770">
    <property type="entry name" value="RNase_J_C"/>
    <property type="match status" value="1"/>
</dbReference>